<evidence type="ECO:0000313" key="2">
    <source>
        <dbReference type="EMBL" id="ANW99147.1"/>
    </source>
</evidence>
<accession>A0A1B1YEF9</accession>
<name>A0A1B1YEF9_THEST</name>
<sequence>MLGSKWPPFWKIRIDEELEVELPLVDIGDGFYIYSFDMTGESKWNRHAAKALSKKLAAYSFDGFVTVQTKSSGLCQELARDMDCYLELRKSRKPFMQEPKHVTVKSITTHGEQELWVGREKYERFRGKKLCFVDDVVSTGGTVDAALMMAQEIGFEISVIACVLTEGEKRSNYRGIPLVSLGHIPLPGKISDSE</sequence>
<gene>
    <name evidence="2" type="ORF">CSTERTH_08975</name>
</gene>
<dbReference type="PANTHER" id="PTHR43218">
    <property type="entry name" value="PHOSPHORIBOSYLTRANSFERASE-RELATED"/>
    <property type="match status" value="1"/>
</dbReference>
<dbReference type="CDD" id="cd06223">
    <property type="entry name" value="PRTases_typeI"/>
    <property type="match status" value="1"/>
</dbReference>
<organism evidence="2 3">
    <name type="scientific">Thermoclostridium stercorarium subsp. thermolacticum DSM 2910</name>
    <dbReference type="NCBI Taxonomy" id="1121336"/>
    <lineage>
        <taxon>Bacteria</taxon>
        <taxon>Bacillati</taxon>
        <taxon>Bacillota</taxon>
        <taxon>Clostridia</taxon>
        <taxon>Eubacteriales</taxon>
        <taxon>Oscillospiraceae</taxon>
        <taxon>Thermoclostridium</taxon>
    </lineage>
</organism>
<keyword evidence="2" id="KW-0808">Transferase</keyword>
<dbReference type="GO" id="GO:0016757">
    <property type="term" value="F:glycosyltransferase activity"/>
    <property type="evidence" value="ECO:0007669"/>
    <property type="project" value="UniProtKB-KW"/>
</dbReference>
<feature type="domain" description="Phosphoribosyltransferase" evidence="1">
    <location>
        <begin position="46"/>
        <end position="167"/>
    </location>
</feature>
<dbReference type="InterPro" id="IPR000836">
    <property type="entry name" value="PRTase_dom"/>
</dbReference>
<evidence type="ECO:0000259" key="1">
    <source>
        <dbReference type="Pfam" id="PF00156"/>
    </source>
</evidence>
<evidence type="ECO:0000313" key="3">
    <source>
        <dbReference type="Proteomes" id="UP000092971"/>
    </source>
</evidence>
<keyword evidence="2" id="KW-0328">Glycosyltransferase</keyword>
<dbReference type="SUPFAM" id="SSF53271">
    <property type="entry name" value="PRTase-like"/>
    <property type="match status" value="1"/>
</dbReference>
<reference evidence="2 3" key="1">
    <citation type="submission" date="2016-02" db="EMBL/GenBank/DDBJ databases">
        <title>Comparison of Clostridium stercorarium subspecies using comparative genomics and transcriptomics.</title>
        <authorList>
            <person name="Schellenberg J."/>
            <person name="Thallinger G."/>
            <person name="Levin D.B."/>
            <person name="Zhang X."/>
            <person name="Alvare G."/>
            <person name="Fristensky B."/>
            <person name="Sparling R."/>
        </authorList>
    </citation>
    <scope>NUCLEOTIDE SEQUENCE [LARGE SCALE GENOMIC DNA]</scope>
    <source>
        <strain evidence="2 3">DSM 2910</strain>
    </source>
</reference>
<protein>
    <submittedName>
        <fullName evidence="2">Adenine phosphoribosyltransferase</fullName>
    </submittedName>
</protein>
<dbReference type="AlphaFoldDB" id="A0A1B1YEF9"/>
<dbReference type="EMBL" id="CP014672">
    <property type="protein sequence ID" value="ANW99147.1"/>
    <property type="molecule type" value="Genomic_DNA"/>
</dbReference>
<dbReference type="PANTHER" id="PTHR43218:SF1">
    <property type="entry name" value="PHOSPHORIBOSYLTRANSFERASE"/>
    <property type="match status" value="1"/>
</dbReference>
<dbReference type="RefSeq" id="WP_015359522.1">
    <property type="nucleotide sequence ID" value="NZ_CP014672.1"/>
</dbReference>
<proteinExistence type="predicted"/>
<dbReference type="Gene3D" id="3.40.50.2020">
    <property type="match status" value="1"/>
</dbReference>
<dbReference type="InterPro" id="IPR029057">
    <property type="entry name" value="PRTase-like"/>
</dbReference>
<dbReference type="Proteomes" id="UP000092971">
    <property type="component" value="Chromosome"/>
</dbReference>
<dbReference type="Pfam" id="PF00156">
    <property type="entry name" value="Pribosyltran"/>
    <property type="match status" value="1"/>
</dbReference>
<dbReference type="OrthoDB" id="4213751at2"/>